<sequence>MCRRPLLQNREEQVAMKPSAVEDHRHVMKLTKTLNKTKLLEASLETEEEFLRKPIAEGIGMVHIFHEKKQWKDQKRHSIKKIPTRHQGKVESVGNTENVVGKKPGNFQTKGTDSATAITANDQNSGGFQNPWVFQAPRSTQTMMSQALDAIVTKKSSRVSSAMAASKPPQPEKMGFPKDHRTVSTSLSTFSQDATCKPKTHVVFLKVHKSASSTVMNILFRFGETRNLTFALPINGASQLLYPHYFTVTAVEGFDPGKESQFNIMCHHMRFFQPQVARVMPNTTFYFAILRNPVHLMESSFTYYKGTLPFAKAGNLEEFLNQTFQFYNASAKDSHYAKNLMTFDFGFNHNGNFSAKHVQLMLRLIETEFDLLLISEYFDESMVLLKELLCWDLDDVVSFPLNSRHNSTKSHLSEDTIEKIKSWNKLDWELYVHFNRTFWDKIDWHIGREHMQQEVRALQQKREQLAKVCLQEGGSIVPKNIKDQSLAPLQYGHAEILGYNLKNGLDRATKQMCRRLVTPELQYSKILYRKQYPKKALRFSNPAHLPKLYSRRTV</sequence>
<keyword evidence="9" id="KW-0325">Glycoprotein</keyword>
<keyword evidence="7" id="KW-0333">Golgi apparatus</keyword>
<dbReference type="PANTHER" id="PTHR14647">
    <property type="entry name" value="GALACTOSE-3-O-SULFOTRANSFERASE"/>
    <property type="match status" value="1"/>
</dbReference>
<keyword evidence="4" id="KW-0812">Transmembrane</keyword>
<keyword evidence="6" id="KW-1133">Transmembrane helix</keyword>
<dbReference type="Gene3D" id="3.40.50.300">
    <property type="entry name" value="P-loop containing nucleotide triphosphate hydrolases"/>
    <property type="match status" value="1"/>
</dbReference>
<proteinExistence type="inferred from homology"/>
<keyword evidence="8" id="KW-0472">Membrane</keyword>
<evidence type="ECO:0000256" key="9">
    <source>
        <dbReference type="ARBA" id="ARBA00023180"/>
    </source>
</evidence>
<comment type="caution">
    <text evidence="11">The sequence shown here is derived from an EMBL/GenBank/DDBJ whole genome shotgun (WGS) entry which is preliminary data.</text>
</comment>
<dbReference type="InterPro" id="IPR009729">
    <property type="entry name" value="Gal-3-0_sulfotransfrase"/>
</dbReference>
<evidence type="ECO:0000313" key="12">
    <source>
        <dbReference type="Proteomes" id="UP001142489"/>
    </source>
</evidence>
<reference evidence="11" key="1">
    <citation type="journal article" date="2023" name="DNA Res.">
        <title>Chromosome-level genome assembly of Phrynocephalus forsythii using third-generation DNA sequencing and Hi-C analysis.</title>
        <authorList>
            <person name="Qi Y."/>
            <person name="Zhao W."/>
            <person name="Zhao Y."/>
            <person name="Niu C."/>
            <person name="Cao S."/>
            <person name="Zhang Y."/>
        </authorList>
    </citation>
    <scope>NUCLEOTIDE SEQUENCE</scope>
    <source>
        <tissue evidence="11">Muscle</tissue>
    </source>
</reference>
<feature type="region of interest" description="Disordered" evidence="10">
    <location>
        <begin position="84"/>
        <end position="111"/>
    </location>
</feature>
<name>A0A9Q0XTC2_9SAUR</name>
<evidence type="ECO:0000256" key="8">
    <source>
        <dbReference type="ARBA" id="ARBA00023136"/>
    </source>
</evidence>
<dbReference type="GO" id="GO:0001733">
    <property type="term" value="F:galactosylceramide sulfotransferase activity"/>
    <property type="evidence" value="ECO:0007669"/>
    <property type="project" value="InterPro"/>
</dbReference>
<keyword evidence="5" id="KW-0735">Signal-anchor</keyword>
<dbReference type="InterPro" id="IPR027417">
    <property type="entry name" value="P-loop_NTPase"/>
</dbReference>
<evidence type="ECO:0000256" key="4">
    <source>
        <dbReference type="ARBA" id="ARBA00022692"/>
    </source>
</evidence>
<evidence type="ECO:0000256" key="2">
    <source>
        <dbReference type="ARBA" id="ARBA00008124"/>
    </source>
</evidence>
<comment type="subcellular location">
    <subcellularLocation>
        <location evidence="1">Golgi apparatus membrane</location>
        <topology evidence="1">Single-pass type II membrane protein</topology>
    </subcellularLocation>
</comment>
<evidence type="ECO:0000256" key="6">
    <source>
        <dbReference type="ARBA" id="ARBA00022989"/>
    </source>
</evidence>
<organism evidence="11 12">
    <name type="scientific">Phrynocephalus forsythii</name>
    <dbReference type="NCBI Taxonomy" id="171643"/>
    <lineage>
        <taxon>Eukaryota</taxon>
        <taxon>Metazoa</taxon>
        <taxon>Chordata</taxon>
        <taxon>Craniata</taxon>
        <taxon>Vertebrata</taxon>
        <taxon>Euteleostomi</taxon>
        <taxon>Lepidosauria</taxon>
        <taxon>Squamata</taxon>
        <taxon>Bifurcata</taxon>
        <taxon>Unidentata</taxon>
        <taxon>Episquamata</taxon>
        <taxon>Toxicofera</taxon>
        <taxon>Iguania</taxon>
        <taxon>Acrodonta</taxon>
        <taxon>Agamidae</taxon>
        <taxon>Agaminae</taxon>
        <taxon>Phrynocephalus</taxon>
    </lineage>
</organism>
<evidence type="ECO:0000313" key="11">
    <source>
        <dbReference type="EMBL" id="KAJ7324967.1"/>
    </source>
</evidence>
<evidence type="ECO:0008006" key="13">
    <source>
        <dbReference type="Google" id="ProtNLM"/>
    </source>
</evidence>
<gene>
    <name evidence="11" type="ORF">JRQ81_017987</name>
</gene>
<dbReference type="GO" id="GO:0009247">
    <property type="term" value="P:glycolipid biosynthetic process"/>
    <property type="evidence" value="ECO:0007669"/>
    <property type="project" value="InterPro"/>
</dbReference>
<comment type="similarity">
    <text evidence="2">Belongs to the galactose-3-O-sulfotransferase family.</text>
</comment>
<protein>
    <recommendedName>
        <fullName evidence="13">Galactose-3-O-sulfotransferase 2</fullName>
    </recommendedName>
</protein>
<evidence type="ECO:0000256" key="1">
    <source>
        <dbReference type="ARBA" id="ARBA00004323"/>
    </source>
</evidence>
<dbReference type="SUPFAM" id="SSF52540">
    <property type="entry name" value="P-loop containing nucleoside triphosphate hydrolases"/>
    <property type="match status" value="1"/>
</dbReference>
<evidence type="ECO:0000256" key="5">
    <source>
        <dbReference type="ARBA" id="ARBA00022968"/>
    </source>
</evidence>
<dbReference type="EMBL" id="JAPFRF010000008">
    <property type="protein sequence ID" value="KAJ7324967.1"/>
    <property type="molecule type" value="Genomic_DNA"/>
</dbReference>
<evidence type="ECO:0000256" key="10">
    <source>
        <dbReference type="SAM" id="MobiDB-lite"/>
    </source>
</evidence>
<dbReference type="Proteomes" id="UP001142489">
    <property type="component" value="Unassembled WGS sequence"/>
</dbReference>
<evidence type="ECO:0000256" key="7">
    <source>
        <dbReference type="ARBA" id="ARBA00023034"/>
    </source>
</evidence>
<accession>A0A9Q0XTC2</accession>
<dbReference type="OrthoDB" id="514299at2759"/>
<evidence type="ECO:0000256" key="3">
    <source>
        <dbReference type="ARBA" id="ARBA00022679"/>
    </source>
</evidence>
<dbReference type="Pfam" id="PF06990">
    <property type="entry name" value="Gal-3-0_sulfotr"/>
    <property type="match status" value="1"/>
</dbReference>
<keyword evidence="12" id="KW-1185">Reference proteome</keyword>
<dbReference type="PANTHER" id="PTHR14647:SF62">
    <property type="entry name" value="GALACTOSE-3-O-SULFOTRANSFERASE 2"/>
    <property type="match status" value="1"/>
</dbReference>
<dbReference type="GO" id="GO:0000139">
    <property type="term" value="C:Golgi membrane"/>
    <property type="evidence" value="ECO:0007669"/>
    <property type="project" value="UniProtKB-SubCell"/>
</dbReference>
<dbReference type="AlphaFoldDB" id="A0A9Q0XTC2"/>
<keyword evidence="3" id="KW-0808">Transferase</keyword>